<evidence type="ECO:0000256" key="4">
    <source>
        <dbReference type="ARBA" id="ARBA00022989"/>
    </source>
</evidence>
<comment type="similarity">
    <text evidence="2">Belongs to the GtrA family.</text>
</comment>
<dbReference type="EMBL" id="BMGC01000001">
    <property type="protein sequence ID" value="GGB16583.1"/>
    <property type="molecule type" value="Genomic_DNA"/>
</dbReference>
<dbReference type="InterPro" id="IPR007267">
    <property type="entry name" value="GtrA_DPMS_TM"/>
</dbReference>
<feature type="transmembrane region" description="Helical" evidence="7">
    <location>
        <begin position="25"/>
        <end position="44"/>
    </location>
</feature>
<protein>
    <recommendedName>
        <fullName evidence="8">GtrA/DPMS transmembrane domain-containing protein</fullName>
    </recommendedName>
</protein>
<dbReference type="AlphaFoldDB" id="A0A916SU41"/>
<evidence type="ECO:0000256" key="5">
    <source>
        <dbReference type="ARBA" id="ARBA00023136"/>
    </source>
</evidence>
<reference evidence="9" key="1">
    <citation type="journal article" date="2014" name="Int. J. Syst. Evol. Microbiol.">
        <title>Complete genome sequence of Corynebacterium casei LMG S-19264T (=DSM 44701T), isolated from a smear-ripened cheese.</title>
        <authorList>
            <consortium name="US DOE Joint Genome Institute (JGI-PGF)"/>
            <person name="Walter F."/>
            <person name="Albersmeier A."/>
            <person name="Kalinowski J."/>
            <person name="Ruckert C."/>
        </authorList>
    </citation>
    <scope>NUCLEOTIDE SEQUENCE</scope>
    <source>
        <strain evidence="9">CGMCC 1.12827</strain>
    </source>
</reference>
<evidence type="ECO:0000259" key="8">
    <source>
        <dbReference type="Pfam" id="PF04138"/>
    </source>
</evidence>
<dbReference type="GO" id="GO:0000271">
    <property type="term" value="P:polysaccharide biosynthetic process"/>
    <property type="evidence" value="ECO:0007669"/>
    <property type="project" value="InterPro"/>
</dbReference>
<evidence type="ECO:0000256" key="1">
    <source>
        <dbReference type="ARBA" id="ARBA00004141"/>
    </source>
</evidence>
<name>A0A916SU41_9ACTN</name>
<sequence length="200" mass="22289">MSYVDGLLARTPPAIRRLAMRHHELIKFAIVGGTTFIIDMAIFYSLTLSFMENKPVIARVISGVVATIASYFLNREWAFRDRGGRQPHQEMILFFVISGIGVVLAAAPLWVANNLFDIRHGVSTTSLVLIDFVLGFILGNILQMAFRFWALRKFAFPDELAEELAPIPLHTGAESHRDADTDTADDTPQSDDNGPTRRVS</sequence>
<dbReference type="InterPro" id="IPR051401">
    <property type="entry name" value="GtrA_CellWall_Glycosyl"/>
</dbReference>
<evidence type="ECO:0000256" key="7">
    <source>
        <dbReference type="SAM" id="Phobius"/>
    </source>
</evidence>
<dbReference type="Pfam" id="PF04138">
    <property type="entry name" value="GtrA_DPMS_TM"/>
    <property type="match status" value="1"/>
</dbReference>
<proteinExistence type="inferred from homology"/>
<feature type="region of interest" description="Disordered" evidence="6">
    <location>
        <begin position="171"/>
        <end position="200"/>
    </location>
</feature>
<evidence type="ECO:0000256" key="3">
    <source>
        <dbReference type="ARBA" id="ARBA00022692"/>
    </source>
</evidence>
<evidence type="ECO:0000256" key="6">
    <source>
        <dbReference type="SAM" id="MobiDB-lite"/>
    </source>
</evidence>
<gene>
    <name evidence="9" type="ORF">GCM10011489_00850</name>
</gene>
<dbReference type="GO" id="GO:0005886">
    <property type="term" value="C:plasma membrane"/>
    <property type="evidence" value="ECO:0007669"/>
    <property type="project" value="TreeGrafter"/>
</dbReference>
<dbReference type="RefSeq" id="WP_188584601.1">
    <property type="nucleotide sequence ID" value="NZ_BMGC01000001.1"/>
</dbReference>
<comment type="caution">
    <text evidence="9">The sequence shown here is derived from an EMBL/GenBank/DDBJ whole genome shotgun (WGS) entry which is preliminary data.</text>
</comment>
<feature type="transmembrane region" description="Helical" evidence="7">
    <location>
        <begin position="56"/>
        <end position="73"/>
    </location>
</feature>
<evidence type="ECO:0000313" key="10">
    <source>
        <dbReference type="Proteomes" id="UP000621454"/>
    </source>
</evidence>
<feature type="domain" description="GtrA/DPMS transmembrane" evidence="8">
    <location>
        <begin position="27"/>
        <end position="156"/>
    </location>
</feature>
<reference evidence="9" key="2">
    <citation type="submission" date="2020-09" db="EMBL/GenBank/DDBJ databases">
        <authorList>
            <person name="Sun Q."/>
            <person name="Zhou Y."/>
        </authorList>
    </citation>
    <scope>NUCLEOTIDE SEQUENCE</scope>
    <source>
        <strain evidence="9">CGMCC 1.12827</strain>
    </source>
</reference>
<keyword evidence="3 7" id="KW-0812">Transmembrane</keyword>
<keyword evidence="10" id="KW-1185">Reference proteome</keyword>
<feature type="transmembrane region" description="Helical" evidence="7">
    <location>
        <begin position="93"/>
        <end position="112"/>
    </location>
</feature>
<organism evidence="9 10">
    <name type="scientific">Gordonia jinhuaensis</name>
    <dbReference type="NCBI Taxonomy" id="1517702"/>
    <lineage>
        <taxon>Bacteria</taxon>
        <taxon>Bacillati</taxon>
        <taxon>Actinomycetota</taxon>
        <taxon>Actinomycetes</taxon>
        <taxon>Mycobacteriales</taxon>
        <taxon>Gordoniaceae</taxon>
        <taxon>Gordonia</taxon>
    </lineage>
</organism>
<keyword evidence="5 7" id="KW-0472">Membrane</keyword>
<accession>A0A916SU41</accession>
<keyword evidence="4 7" id="KW-1133">Transmembrane helix</keyword>
<evidence type="ECO:0000256" key="2">
    <source>
        <dbReference type="ARBA" id="ARBA00009399"/>
    </source>
</evidence>
<feature type="transmembrane region" description="Helical" evidence="7">
    <location>
        <begin position="124"/>
        <end position="146"/>
    </location>
</feature>
<evidence type="ECO:0000313" key="9">
    <source>
        <dbReference type="EMBL" id="GGB16583.1"/>
    </source>
</evidence>
<dbReference type="Proteomes" id="UP000621454">
    <property type="component" value="Unassembled WGS sequence"/>
</dbReference>
<dbReference type="PANTHER" id="PTHR38459:SF1">
    <property type="entry name" value="PROPHAGE BACTOPRENOL-LINKED GLUCOSE TRANSLOCASE HOMOLOG"/>
    <property type="match status" value="1"/>
</dbReference>
<dbReference type="PANTHER" id="PTHR38459">
    <property type="entry name" value="PROPHAGE BACTOPRENOL-LINKED GLUCOSE TRANSLOCASE HOMOLOG"/>
    <property type="match status" value="1"/>
</dbReference>
<comment type="subcellular location">
    <subcellularLocation>
        <location evidence="1">Membrane</location>
        <topology evidence="1">Multi-pass membrane protein</topology>
    </subcellularLocation>
</comment>